<dbReference type="AlphaFoldDB" id="A0AAD4QMT4"/>
<evidence type="ECO:0000313" key="3">
    <source>
        <dbReference type="Proteomes" id="UP001203297"/>
    </source>
</evidence>
<feature type="domain" description="Cytosolic endo-beta-N-acetylglucosaminidase TIM barrel" evidence="1">
    <location>
        <begin position="72"/>
        <end position="413"/>
    </location>
</feature>
<proteinExistence type="predicted"/>
<dbReference type="InterPro" id="IPR005201">
    <property type="entry name" value="TIM_ENGase"/>
</dbReference>
<evidence type="ECO:0000259" key="1">
    <source>
        <dbReference type="Pfam" id="PF03644"/>
    </source>
</evidence>
<dbReference type="Gene3D" id="3.20.20.80">
    <property type="entry name" value="Glycosidases"/>
    <property type="match status" value="1"/>
</dbReference>
<keyword evidence="3" id="KW-1185">Reference proteome</keyword>
<accession>A0AAD4QMT4</accession>
<comment type="caution">
    <text evidence="2">The sequence shown here is derived from an EMBL/GenBank/DDBJ whole genome shotgun (WGS) entry which is preliminary data.</text>
</comment>
<reference evidence="2" key="1">
    <citation type="journal article" date="2022" name="New Phytol.">
        <title>Evolutionary transition to the ectomycorrhizal habit in the genomes of a hyperdiverse lineage of mushroom-forming fungi.</title>
        <authorList>
            <person name="Looney B."/>
            <person name="Miyauchi S."/>
            <person name="Morin E."/>
            <person name="Drula E."/>
            <person name="Courty P.E."/>
            <person name="Kohler A."/>
            <person name="Kuo A."/>
            <person name="LaButti K."/>
            <person name="Pangilinan J."/>
            <person name="Lipzen A."/>
            <person name="Riley R."/>
            <person name="Andreopoulos W."/>
            <person name="He G."/>
            <person name="Johnson J."/>
            <person name="Nolan M."/>
            <person name="Tritt A."/>
            <person name="Barry K.W."/>
            <person name="Grigoriev I.V."/>
            <person name="Nagy L.G."/>
            <person name="Hibbett D."/>
            <person name="Henrissat B."/>
            <person name="Matheny P.B."/>
            <person name="Labbe J."/>
            <person name="Martin F.M."/>
        </authorList>
    </citation>
    <scope>NUCLEOTIDE SEQUENCE</scope>
    <source>
        <strain evidence="2">BPL690</strain>
    </source>
</reference>
<evidence type="ECO:0000313" key="2">
    <source>
        <dbReference type="EMBL" id="KAI0301885.1"/>
    </source>
</evidence>
<protein>
    <submittedName>
        <fullName evidence="2">Glycosyl hydrolase family 85-domain-containing protein</fullName>
    </submittedName>
</protein>
<dbReference type="PANTHER" id="PTHR13246">
    <property type="entry name" value="ENDO BETA N-ACETYLGLUCOSAMINIDASE"/>
    <property type="match status" value="1"/>
</dbReference>
<sequence length="753" mass="83401">MPSLSGSGRGDEIPVSSFFNSLAELDNWSDTESKIITHRVIPYFPRHHQYHPTISSQGGLLVCHDFKGGYSEKPEETTYTFNFWPLCDTFIYFSHHRVTIPPSGWISSAHRQGVKILGTLHHAESETDGLRLLFGRLPASKTGPVVPPSTETSAVPVSPHYARLLACLAYQRGFDGYLLNFEWHLRAESGIGHARALTAWISLLRAELKAKVGPHAEVIWYDSVIFNGLVRWQDRLNSYNLPFFLPSTGFFTNYTWPSVYPSLTAQFFSSLEPSLISRTGSAKTLQDIYVGIDIWGRGSHGGGGFGAYRALEHINPTSLGLSVALFGPGWTWETIQDKAGFSWHFWWETEKRLWIGSVAEDLVDMPPTKGHNGEPDCLHGPFRPFSDFFAVHTPPDPALLPFCTTFSPGIGFAWFVDGREVMASTKDGWTDIDKQNALGDRLWPRPAVQWEDREGTTDPVPESSSTFCFDDAWLGGNSLRVTFSASGSDAEDAFFRCVWLPIQSLGVTLFSQYTARIVFKVLSTVGPPVDFDAGLSVRSPGSTLEVSGISSAEELVGGWTCQTLTFTLSENQKDEPVTVGLVLGYATEDPSQELQFSILLGQLAVHLAPLTALPHLSVASPRILWADFQRIKDRKSGVLTWEIAAAFPRISLPDTFPTIDNPTPLWSLDTSDRAFPSCAYFNIYAGAALQGPTKATFIGTTGLDGRANRFYVDWAVLPDVIKELREIRFYVQGVTDHGEVMKWEQCAFVDASG</sequence>
<dbReference type="GO" id="GO:0005829">
    <property type="term" value="C:cytosol"/>
    <property type="evidence" value="ECO:0007669"/>
    <property type="project" value="UniProtKB-SubCell"/>
</dbReference>
<dbReference type="Pfam" id="PF03644">
    <property type="entry name" value="Glyco_hydro_85"/>
    <property type="match status" value="1"/>
</dbReference>
<dbReference type="GO" id="GO:0033925">
    <property type="term" value="F:mannosyl-glycoprotein endo-beta-N-acetylglucosaminidase activity"/>
    <property type="evidence" value="ECO:0007669"/>
    <property type="project" value="UniProtKB-EC"/>
</dbReference>
<name>A0AAD4QMT4_9AGAM</name>
<dbReference type="PANTHER" id="PTHR13246:SF1">
    <property type="entry name" value="CYTOSOLIC ENDO-BETA-N-ACETYLGLUCOSAMINIDASE"/>
    <property type="match status" value="1"/>
</dbReference>
<dbReference type="InterPro" id="IPR032979">
    <property type="entry name" value="ENGase"/>
</dbReference>
<dbReference type="EMBL" id="WTXG01000012">
    <property type="protein sequence ID" value="KAI0301885.1"/>
    <property type="molecule type" value="Genomic_DNA"/>
</dbReference>
<dbReference type="Proteomes" id="UP001203297">
    <property type="component" value="Unassembled WGS sequence"/>
</dbReference>
<organism evidence="2 3">
    <name type="scientific">Multifurca ochricompacta</name>
    <dbReference type="NCBI Taxonomy" id="376703"/>
    <lineage>
        <taxon>Eukaryota</taxon>
        <taxon>Fungi</taxon>
        <taxon>Dikarya</taxon>
        <taxon>Basidiomycota</taxon>
        <taxon>Agaricomycotina</taxon>
        <taxon>Agaricomycetes</taxon>
        <taxon>Russulales</taxon>
        <taxon>Russulaceae</taxon>
        <taxon>Multifurca</taxon>
    </lineage>
</organism>
<dbReference type="Gene3D" id="2.60.120.260">
    <property type="entry name" value="Galactose-binding domain-like"/>
    <property type="match status" value="1"/>
</dbReference>
<keyword evidence="2" id="KW-0378">Hydrolase</keyword>
<gene>
    <name evidence="2" type="ORF">B0F90DRAFT_1627768</name>
</gene>